<feature type="domain" description="Saposin B-type" evidence="9">
    <location>
        <begin position="60"/>
        <end position="144"/>
    </location>
</feature>
<feature type="chain" id="PRO_5034357586" description="Proactivator polypeptide-like 1" evidence="7">
    <location>
        <begin position="18"/>
        <end position="544"/>
    </location>
</feature>
<evidence type="ECO:0000259" key="9">
    <source>
        <dbReference type="PROSITE" id="PS50015"/>
    </source>
</evidence>
<dbReference type="Gene3D" id="1.10.225.10">
    <property type="entry name" value="Saposin-like"/>
    <property type="match status" value="4"/>
</dbReference>
<evidence type="ECO:0000256" key="3">
    <source>
        <dbReference type="ARBA" id="ARBA00022729"/>
    </source>
</evidence>
<comment type="subcellular location">
    <subcellularLocation>
        <location evidence="1">Secreted</location>
    </subcellularLocation>
</comment>
<keyword evidence="3 7" id="KW-0732">Signal</keyword>
<dbReference type="GO" id="GO:0016020">
    <property type="term" value="C:membrane"/>
    <property type="evidence" value="ECO:0007669"/>
    <property type="project" value="GOC"/>
</dbReference>
<keyword evidence="6" id="KW-0325">Glycoprotein</keyword>
<dbReference type="Pfam" id="PF02199">
    <property type="entry name" value="SapA"/>
    <property type="match status" value="2"/>
</dbReference>
<feature type="disulfide bond" evidence="8">
    <location>
        <begin position="214"/>
        <end position="225"/>
    </location>
</feature>
<evidence type="ECO:0000256" key="8">
    <source>
        <dbReference type="PIRSR" id="PIRSR002431-1"/>
    </source>
</evidence>
<dbReference type="InterPro" id="IPR051428">
    <property type="entry name" value="Sphingo_Act-Surfact_Prot"/>
</dbReference>
<feature type="disulfide bond" evidence="8">
    <location>
        <begin position="64"/>
        <end position="140"/>
    </location>
</feature>
<dbReference type="InterPro" id="IPR003119">
    <property type="entry name" value="SAP_A"/>
</dbReference>
<name>A0A8D1GNV8_PIG</name>
<feature type="disulfide bond" evidence="8">
    <location>
        <begin position="298"/>
        <end position="361"/>
    </location>
</feature>
<evidence type="ECO:0000313" key="11">
    <source>
        <dbReference type="Ensembl" id="ENSSSCP00045006304.1"/>
    </source>
</evidence>
<feature type="signal peptide" evidence="7">
    <location>
        <begin position="1"/>
        <end position="17"/>
    </location>
</feature>
<feature type="disulfide bond" evidence="8">
    <location>
        <begin position="67"/>
        <end position="134"/>
    </location>
</feature>
<proteinExistence type="predicted"/>
<keyword evidence="2" id="KW-0964">Secreted</keyword>
<dbReference type="PANTHER" id="PTHR11480">
    <property type="entry name" value="SAPOSIN-RELATED"/>
    <property type="match status" value="1"/>
</dbReference>
<dbReference type="GO" id="GO:0007193">
    <property type="term" value="P:adenylate cyclase-inhibiting G protein-coupled receptor signaling pathway"/>
    <property type="evidence" value="ECO:0007669"/>
    <property type="project" value="UniProtKB-UniRule"/>
</dbReference>
<feature type="disulfide bond" evidence="8">
    <location>
        <begin position="326"/>
        <end position="337"/>
    </location>
</feature>
<protein>
    <recommendedName>
        <fullName evidence="13">Proactivator polypeptide-like 1</fullName>
    </recommendedName>
</protein>
<feature type="domain" description="Saposin A-type" evidence="10">
    <location>
        <begin position="476"/>
        <end position="516"/>
    </location>
</feature>
<dbReference type="InterPro" id="IPR008138">
    <property type="entry name" value="SapB_2"/>
</dbReference>
<dbReference type="Proteomes" id="UP000694728">
    <property type="component" value="Unplaced"/>
</dbReference>
<feature type="disulfide bond" evidence="8">
    <location>
        <begin position="428"/>
        <end position="439"/>
    </location>
</feature>
<feature type="disulfide bond" evidence="8">
    <location>
        <begin position="95"/>
        <end position="107"/>
    </location>
</feature>
<feature type="domain" description="Saposin A-type" evidence="10">
    <location>
        <begin position="19"/>
        <end position="59"/>
    </location>
</feature>
<feature type="disulfide bond" evidence="8">
    <location>
        <begin position="295"/>
        <end position="367"/>
    </location>
</feature>
<dbReference type="InterPro" id="IPR007856">
    <property type="entry name" value="SapB_1"/>
</dbReference>
<dbReference type="SMART" id="SM00162">
    <property type="entry name" value="SAPA"/>
    <property type="match status" value="2"/>
</dbReference>
<dbReference type="InterPro" id="IPR008373">
    <property type="entry name" value="Saposin"/>
</dbReference>
<feature type="domain" description="Saposin B-type" evidence="9">
    <location>
        <begin position="291"/>
        <end position="371"/>
    </location>
</feature>
<dbReference type="GO" id="GO:0019216">
    <property type="term" value="P:regulation of lipid metabolic process"/>
    <property type="evidence" value="ECO:0007669"/>
    <property type="project" value="UniProtKB-UniRule"/>
</dbReference>
<evidence type="ECO:0000259" key="10">
    <source>
        <dbReference type="PROSITE" id="PS51110"/>
    </source>
</evidence>
<dbReference type="FunFam" id="1.10.225.10:FF:000002">
    <property type="entry name" value="prosaposin isoform X2"/>
    <property type="match status" value="4"/>
</dbReference>
<dbReference type="InterPro" id="IPR011001">
    <property type="entry name" value="Saposin-like"/>
</dbReference>
<dbReference type="SMART" id="SM00741">
    <property type="entry name" value="SapB"/>
    <property type="match status" value="4"/>
</dbReference>
<dbReference type="PROSITE" id="PS50015">
    <property type="entry name" value="SAP_B"/>
    <property type="match status" value="4"/>
</dbReference>
<dbReference type="InterPro" id="IPR021165">
    <property type="entry name" value="Saposin_chordata"/>
</dbReference>
<sequence>MFCALLLLPGVLGTALAGPISGPEECAKGSVVWCRDLQAATRCGAVGHCRSTVWSQPTAKTLPCDVCLDVTAAASNGLNPEATETDILALVMKTCEWLPRQGSSARCQGMAEAHGSAILSMLHGDPGSAPAQVCVALTLCQPLQRNLAAPGPLSKEDTSKGEAPFMTNGPLSFHPVRTATSLVCQDCVRLVTQLQDAVGPSLSSLAEVTTQEQCESLEPSLASLCKNYLRQFFAPIKQTLRFVPPHEVCKKGGFCEELEGRGRLAHVASVDRVPSLELASPRQEKELQMKAGVICDVCLQVVQKLGHWLESNSTQAIIIHALDRLCSALPAPLVRECVTLVDAYSPTLLELLTRVTPKKLCTAIWLCSRRRWARDVPEPPATLLPPLLDKERHGAFCNGCRRLLDLSARNLEQRSTRQVLLRTFKGGCSILPLTYMTQCNRFVTEYQPLFIETLRDILDPMTLCTKMGACHRPRTALLGTDQCVMGPSFWCESPETAEMCNAVEHCQRHVWKVVALPHLRARVTRLPETRLGPAPPTPRRPSSP</sequence>
<accession>A0A8D1GNV8</accession>
<evidence type="ECO:0000256" key="5">
    <source>
        <dbReference type="ARBA" id="ARBA00023157"/>
    </source>
</evidence>
<feature type="domain" description="Saposin B-type" evidence="9">
    <location>
        <begin position="393"/>
        <end position="474"/>
    </location>
</feature>
<feature type="disulfide bond" evidence="8">
    <location>
        <begin position="397"/>
        <end position="470"/>
    </location>
</feature>
<dbReference type="SUPFAM" id="SSF47862">
    <property type="entry name" value="Saposin"/>
    <property type="match status" value="4"/>
</dbReference>
<feature type="disulfide bond" evidence="8">
    <location>
        <begin position="400"/>
        <end position="464"/>
    </location>
</feature>
<evidence type="ECO:0000256" key="6">
    <source>
        <dbReference type="ARBA" id="ARBA00023180"/>
    </source>
</evidence>
<organism evidence="11 12">
    <name type="scientific">Sus scrofa</name>
    <name type="common">Pig</name>
    <dbReference type="NCBI Taxonomy" id="9823"/>
    <lineage>
        <taxon>Eukaryota</taxon>
        <taxon>Metazoa</taxon>
        <taxon>Chordata</taxon>
        <taxon>Craniata</taxon>
        <taxon>Vertebrata</taxon>
        <taxon>Euteleostomi</taxon>
        <taxon>Mammalia</taxon>
        <taxon>Eutheria</taxon>
        <taxon>Laurasiatheria</taxon>
        <taxon>Artiodactyla</taxon>
        <taxon>Suina</taxon>
        <taxon>Suidae</taxon>
        <taxon>Sus</taxon>
    </lineage>
</organism>
<evidence type="ECO:0008006" key="13">
    <source>
        <dbReference type="Google" id="ProtNLM"/>
    </source>
</evidence>
<evidence type="ECO:0000256" key="1">
    <source>
        <dbReference type="ARBA" id="ARBA00004613"/>
    </source>
</evidence>
<dbReference type="Pfam" id="PF03489">
    <property type="entry name" value="SapB_2"/>
    <property type="match status" value="2"/>
</dbReference>
<evidence type="ECO:0000256" key="4">
    <source>
        <dbReference type="ARBA" id="ARBA00022737"/>
    </source>
</evidence>
<dbReference type="GO" id="GO:0005576">
    <property type="term" value="C:extracellular region"/>
    <property type="evidence" value="ECO:0007669"/>
    <property type="project" value="UniProtKB-SubCell"/>
</dbReference>
<reference evidence="11" key="1">
    <citation type="submission" date="2025-08" db="UniProtKB">
        <authorList>
            <consortium name="Ensembl"/>
        </authorList>
    </citation>
    <scope>IDENTIFICATION</scope>
</reference>
<dbReference type="PIRSF" id="PIRSF002431">
    <property type="entry name" value="Saposin"/>
    <property type="match status" value="1"/>
</dbReference>
<feature type="disulfide bond" evidence="8">
    <location>
        <begin position="184"/>
        <end position="255"/>
    </location>
</feature>
<dbReference type="PRINTS" id="PR01797">
    <property type="entry name" value="SAPOSIN"/>
</dbReference>
<evidence type="ECO:0000256" key="7">
    <source>
        <dbReference type="PIRNR" id="PIRNR002431"/>
    </source>
</evidence>
<dbReference type="Ensembl" id="ENSSSCT00045009239.1">
    <property type="protein sequence ID" value="ENSSSCP00045006304.1"/>
    <property type="gene ID" value="ENSSSCG00045005548.1"/>
</dbReference>
<dbReference type="Pfam" id="PF05184">
    <property type="entry name" value="SapB_1"/>
    <property type="match status" value="2"/>
</dbReference>
<evidence type="ECO:0000313" key="12">
    <source>
        <dbReference type="Proteomes" id="UP000694728"/>
    </source>
</evidence>
<keyword evidence="5 8" id="KW-1015">Disulfide bond</keyword>
<dbReference type="AlphaFoldDB" id="A0A8D1GNV8"/>
<dbReference type="GO" id="GO:0005764">
    <property type="term" value="C:lysosome"/>
    <property type="evidence" value="ECO:0007669"/>
    <property type="project" value="UniProtKB-UniRule"/>
</dbReference>
<feature type="disulfide bond" evidence="8">
    <location>
        <begin position="187"/>
        <end position="249"/>
    </location>
</feature>
<evidence type="ECO:0000256" key="2">
    <source>
        <dbReference type="ARBA" id="ARBA00022525"/>
    </source>
</evidence>
<dbReference type="InterPro" id="IPR008139">
    <property type="entry name" value="SaposinB_dom"/>
</dbReference>
<dbReference type="GO" id="GO:0006665">
    <property type="term" value="P:sphingolipid metabolic process"/>
    <property type="evidence" value="ECO:0007669"/>
    <property type="project" value="UniProtKB-UniRule"/>
</dbReference>
<dbReference type="PANTHER" id="PTHR11480:SF39">
    <property type="entry name" value="PROACTIVATOR POLYPEPTIDE-LIKE 1"/>
    <property type="match status" value="1"/>
</dbReference>
<feature type="domain" description="Saposin B-type" evidence="9">
    <location>
        <begin position="180"/>
        <end position="259"/>
    </location>
</feature>
<dbReference type="PROSITE" id="PS51110">
    <property type="entry name" value="SAP_A"/>
    <property type="match status" value="2"/>
</dbReference>
<keyword evidence="4" id="KW-0677">Repeat</keyword>